<comment type="cofactor">
    <cofactor evidence="1">
        <name>K(+)</name>
        <dbReference type="ChEBI" id="CHEBI:29103"/>
    </cofactor>
</comment>
<evidence type="ECO:0000256" key="3">
    <source>
        <dbReference type="ARBA" id="ARBA00008663"/>
    </source>
</evidence>
<dbReference type="InterPro" id="IPR040442">
    <property type="entry name" value="Pyrv_kinase-like_dom_sf"/>
</dbReference>
<keyword evidence="7" id="KW-0547">Nucleotide-binding</keyword>
<evidence type="ECO:0000256" key="12">
    <source>
        <dbReference type="ARBA" id="ARBA00023317"/>
    </source>
</evidence>
<feature type="domain" description="Pyruvate kinase barrel" evidence="14">
    <location>
        <begin position="45"/>
        <end position="115"/>
    </location>
</feature>
<comment type="pathway">
    <text evidence="2">Carbohydrate degradation; glycolysis; pyruvate from D-glyceraldehyde 3-phosphate: step 5/5.</text>
</comment>
<dbReference type="GO" id="GO:0000287">
    <property type="term" value="F:magnesium ion binding"/>
    <property type="evidence" value="ECO:0007669"/>
    <property type="project" value="InterPro"/>
</dbReference>
<accession>A0A1I8JRC7</accession>
<name>A0A1I8JRC7_9PLAT</name>
<evidence type="ECO:0000256" key="8">
    <source>
        <dbReference type="ARBA" id="ARBA00022777"/>
    </source>
</evidence>
<evidence type="ECO:0000256" key="4">
    <source>
        <dbReference type="ARBA" id="ARBA00012142"/>
    </source>
</evidence>
<protein>
    <recommendedName>
        <fullName evidence="4">pyruvate kinase</fullName>
        <ecNumber evidence="4">2.7.1.40</ecNumber>
    </recommendedName>
</protein>
<evidence type="ECO:0000256" key="1">
    <source>
        <dbReference type="ARBA" id="ARBA00001958"/>
    </source>
</evidence>
<proteinExistence type="inferred from homology"/>
<evidence type="ECO:0000256" key="2">
    <source>
        <dbReference type="ARBA" id="ARBA00004997"/>
    </source>
</evidence>
<dbReference type="AlphaFoldDB" id="A0A1I8JRC7"/>
<evidence type="ECO:0000259" key="14">
    <source>
        <dbReference type="Pfam" id="PF00224"/>
    </source>
</evidence>
<evidence type="ECO:0000256" key="5">
    <source>
        <dbReference type="ARBA" id="ARBA00022679"/>
    </source>
</evidence>
<keyword evidence="11" id="KW-0324">Glycolysis</keyword>
<dbReference type="InterPro" id="IPR036918">
    <property type="entry name" value="Pyrv_Knase_C_sf"/>
</dbReference>
<dbReference type="GO" id="GO:0004743">
    <property type="term" value="F:pyruvate kinase activity"/>
    <property type="evidence" value="ECO:0007669"/>
    <property type="project" value="UniProtKB-EC"/>
</dbReference>
<evidence type="ECO:0000256" key="7">
    <source>
        <dbReference type="ARBA" id="ARBA00022741"/>
    </source>
</evidence>
<dbReference type="GO" id="GO:0005524">
    <property type="term" value="F:ATP binding"/>
    <property type="evidence" value="ECO:0007669"/>
    <property type="project" value="UniProtKB-KW"/>
</dbReference>
<evidence type="ECO:0000256" key="6">
    <source>
        <dbReference type="ARBA" id="ARBA00022723"/>
    </source>
</evidence>
<dbReference type="Gene3D" id="2.40.33.10">
    <property type="entry name" value="PK beta-barrel domain-like"/>
    <property type="match status" value="1"/>
</dbReference>
<keyword evidence="9" id="KW-0067">ATP-binding</keyword>
<evidence type="ECO:0000256" key="11">
    <source>
        <dbReference type="ARBA" id="ARBA00023152"/>
    </source>
</evidence>
<evidence type="ECO:0000256" key="9">
    <source>
        <dbReference type="ARBA" id="ARBA00022840"/>
    </source>
</evidence>
<sequence length="354" mass="39417">PGADSHGSFSNPYFIQKQQLQASNARSHLEHLCRLDIDLDPAYVRNTGIICTIGPACNSGMNIARMNFSHGTHEYHKETVELVRQAADTFKGWSRPVAIALDTKGPEIRTGLIAAQGRRGRAETWQRDCERRQPGSKKGVNLPGARLLTCRPVSRRTNPDLPFAVEMGAGHCLCRRLFAMPKLSGKNIKIIMRKNREPRRAFADSNEIMEAGRRHPHVDDHQAEAPQPTRAEILRRWPTLCCGRRSTDVMLSRERRPRARYPHGMRGVKTMHQVCARRPNPPCSQASCFEDTSKPSFWSPPNRSPPTKRLSRRAARAEAANAAAAAAIIVITTALGRCGQPHLQARGRAARSSP</sequence>
<comment type="similarity">
    <text evidence="3">Belongs to the pyruvate kinase family.</text>
</comment>
<dbReference type="EC" id="2.7.1.40" evidence="4"/>
<dbReference type="Proteomes" id="UP000095280">
    <property type="component" value="Unplaced"/>
</dbReference>
<organism evidence="15 16">
    <name type="scientific">Macrostomum lignano</name>
    <dbReference type="NCBI Taxonomy" id="282301"/>
    <lineage>
        <taxon>Eukaryota</taxon>
        <taxon>Metazoa</taxon>
        <taxon>Spiralia</taxon>
        <taxon>Lophotrochozoa</taxon>
        <taxon>Platyhelminthes</taxon>
        <taxon>Rhabditophora</taxon>
        <taxon>Macrostomorpha</taxon>
        <taxon>Macrostomida</taxon>
        <taxon>Macrostomidae</taxon>
        <taxon>Macrostomum</taxon>
    </lineage>
</organism>
<keyword evidence="10" id="KW-0460">Magnesium</keyword>
<dbReference type="UniPathway" id="UPA00109">
    <property type="reaction ID" value="UER00188"/>
</dbReference>
<keyword evidence="8" id="KW-0418">Kinase</keyword>
<dbReference type="GO" id="GO:0016301">
    <property type="term" value="F:kinase activity"/>
    <property type="evidence" value="ECO:0007669"/>
    <property type="project" value="UniProtKB-KW"/>
</dbReference>
<keyword evidence="5" id="KW-0808">Transferase</keyword>
<dbReference type="InterPro" id="IPR015793">
    <property type="entry name" value="Pyrv_Knase_brl"/>
</dbReference>
<dbReference type="SUPFAM" id="SSF51621">
    <property type="entry name" value="Phosphoenolpyruvate/pyruvate domain"/>
    <property type="match status" value="1"/>
</dbReference>
<evidence type="ECO:0000256" key="10">
    <source>
        <dbReference type="ARBA" id="ARBA00022842"/>
    </source>
</evidence>
<dbReference type="InterPro" id="IPR001697">
    <property type="entry name" value="Pyr_Knase"/>
</dbReference>
<keyword evidence="6" id="KW-0479">Metal-binding</keyword>
<evidence type="ECO:0000313" key="15">
    <source>
        <dbReference type="Proteomes" id="UP000095280"/>
    </source>
</evidence>
<dbReference type="InterPro" id="IPR015813">
    <property type="entry name" value="Pyrv/PenolPyrv_kinase-like_dom"/>
</dbReference>
<dbReference type="Gene3D" id="3.40.1380.20">
    <property type="entry name" value="Pyruvate kinase, C-terminal domain"/>
    <property type="match status" value="1"/>
</dbReference>
<keyword evidence="15" id="KW-1185">Reference proteome</keyword>
<feature type="region of interest" description="Disordered" evidence="13">
    <location>
        <begin position="279"/>
        <end position="314"/>
    </location>
</feature>
<evidence type="ECO:0000313" key="16">
    <source>
        <dbReference type="WBParaSite" id="snap_masked-unitig_42154-processed-gene-0.0-mRNA-1"/>
    </source>
</evidence>
<dbReference type="InterPro" id="IPR015806">
    <property type="entry name" value="Pyrv_Knase_insert_dom_sf"/>
</dbReference>
<dbReference type="PANTHER" id="PTHR11817">
    <property type="entry name" value="PYRUVATE KINASE"/>
    <property type="match status" value="1"/>
</dbReference>
<reference evidence="16" key="1">
    <citation type="submission" date="2016-11" db="UniProtKB">
        <authorList>
            <consortium name="WormBaseParasite"/>
        </authorList>
    </citation>
    <scope>IDENTIFICATION</scope>
</reference>
<dbReference type="Gene3D" id="3.20.20.60">
    <property type="entry name" value="Phosphoenolpyruvate-binding domains"/>
    <property type="match status" value="1"/>
</dbReference>
<evidence type="ECO:0000256" key="13">
    <source>
        <dbReference type="SAM" id="MobiDB-lite"/>
    </source>
</evidence>
<dbReference type="GO" id="GO:0030955">
    <property type="term" value="F:potassium ion binding"/>
    <property type="evidence" value="ECO:0007669"/>
    <property type="project" value="InterPro"/>
</dbReference>
<keyword evidence="12" id="KW-0670">Pyruvate</keyword>
<dbReference type="WBParaSite" id="snap_masked-unitig_42154-processed-gene-0.0-mRNA-1">
    <property type="protein sequence ID" value="snap_masked-unitig_42154-processed-gene-0.0-mRNA-1"/>
    <property type="gene ID" value="snap_masked-unitig_42154-processed-gene-0.0"/>
</dbReference>
<dbReference type="Pfam" id="PF00224">
    <property type="entry name" value="PK"/>
    <property type="match status" value="1"/>
</dbReference>